<reference evidence="6 7" key="1">
    <citation type="submission" date="2024-02" db="EMBL/GenBank/DDBJ databases">
        <title>A Gaetbulibacter species isolated from tidal flats and genomic insights of their niches.</title>
        <authorList>
            <person name="Ye Y."/>
        </authorList>
    </citation>
    <scope>NUCLEOTIDE SEQUENCE [LARGE SCALE GENOMIC DNA]</scope>
    <source>
        <strain evidence="6 7">KYW382</strain>
    </source>
</reference>
<proteinExistence type="predicted"/>
<sequence length="244" mass="27607">MKSKITAYKPYGDPAILVEWEKKIDRNILMDILSLKAEIQNSNIKQIIELKHTYNSLIISYDSKIINLNHEIAYIDKIYNNTKKQVKKTSKLWKIPVCYEAEFGIDLDVLARSKNRSKQAVIKTHTAAPYLVYFIGFLPGFLYLGGLPEELHMARKSAPELKVPKGAVAIGGNQTGVYPIESPGGWHIIGNTPVNFFDVEKDRPCFAEPGDQVMFVPVDKKKYHDVKILVESGVYELESEVIHG</sequence>
<evidence type="ECO:0000256" key="1">
    <source>
        <dbReference type="ARBA" id="ARBA00022741"/>
    </source>
</evidence>
<comment type="caution">
    <text evidence="6">The sequence shown here is derived from an EMBL/GenBank/DDBJ whole genome shotgun (WGS) entry which is preliminary data.</text>
</comment>
<accession>A0ABW7N1C7</accession>
<dbReference type="Gene3D" id="3.30.1360.40">
    <property type="match status" value="1"/>
</dbReference>
<evidence type="ECO:0000256" key="3">
    <source>
        <dbReference type="ARBA" id="ARBA00022840"/>
    </source>
</evidence>
<dbReference type="Pfam" id="PF02682">
    <property type="entry name" value="CT_C_D"/>
    <property type="match status" value="1"/>
</dbReference>
<evidence type="ECO:0000313" key="6">
    <source>
        <dbReference type="EMBL" id="MFH6772864.1"/>
    </source>
</evidence>
<organism evidence="6 7">
    <name type="scientific">Gaetbulibacter aestuarii</name>
    <dbReference type="NCBI Taxonomy" id="1502358"/>
    <lineage>
        <taxon>Bacteria</taxon>
        <taxon>Pseudomonadati</taxon>
        <taxon>Bacteroidota</taxon>
        <taxon>Flavobacteriia</taxon>
        <taxon>Flavobacteriales</taxon>
        <taxon>Flavobacteriaceae</taxon>
        <taxon>Gaetbulibacter</taxon>
    </lineage>
</organism>
<dbReference type="Proteomes" id="UP001610100">
    <property type="component" value="Unassembled WGS sequence"/>
</dbReference>
<dbReference type="NCBIfam" id="TIGR00370">
    <property type="entry name" value="5-oxoprolinase subunit PxpB"/>
    <property type="match status" value="1"/>
</dbReference>
<keyword evidence="4" id="KW-1133">Transmembrane helix</keyword>
<dbReference type="SUPFAM" id="SSF50891">
    <property type="entry name" value="Cyclophilin-like"/>
    <property type="match status" value="1"/>
</dbReference>
<keyword evidence="4" id="KW-0472">Membrane</keyword>
<evidence type="ECO:0000259" key="5">
    <source>
        <dbReference type="SMART" id="SM00796"/>
    </source>
</evidence>
<dbReference type="SUPFAM" id="SSF160467">
    <property type="entry name" value="PH0987 N-terminal domain-like"/>
    <property type="match status" value="1"/>
</dbReference>
<name>A0ABW7N1C7_9FLAO</name>
<evidence type="ECO:0000256" key="2">
    <source>
        <dbReference type="ARBA" id="ARBA00022801"/>
    </source>
</evidence>
<dbReference type="EMBL" id="JBAWKB010000005">
    <property type="protein sequence ID" value="MFH6772864.1"/>
    <property type="molecule type" value="Genomic_DNA"/>
</dbReference>
<dbReference type="InterPro" id="IPR010016">
    <property type="entry name" value="PxpB"/>
</dbReference>
<dbReference type="InterPro" id="IPR029000">
    <property type="entry name" value="Cyclophilin-like_dom_sf"/>
</dbReference>
<dbReference type="PANTHER" id="PTHR34698:SF2">
    <property type="entry name" value="5-OXOPROLINASE SUBUNIT B"/>
    <property type="match status" value="1"/>
</dbReference>
<dbReference type="RefSeq" id="WP_344742115.1">
    <property type="nucleotide sequence ID" value="NZ_BAABAY010000007.1"/>
</dbReference>
<feature type="domain" description="Carboxyltransferase" evidence="5">
    <location>
        <begin position="6"/>
        <end position="207"/>
    </location>
</feature>
<keyword evidence="1" id="KW-0547">Nucleotide-binding</keyword>
<keyword evidence="7" id="KW-1185">Reference proteome</keyword>
<dbReference type="SMART" id="SM00796">
    <property type="entry name" value="AHS1"/>
    <property type="match status" value="1"/>
</dbReference>
<feature type="transmembrane region" description="Helical" evidence="4">
    <location>
        <begin position="127"/>
        <end position="147"/>
    </location>
</feature>
<evidence type="ECO:0000313" key="7">
    <source>
        <dbReference type="Proteomes" id="UP001610100"/>
    </source>
</evidence>
<gene>
    <name evidence="6" type="primary">pxpB</name>
    <name evidence="6" type="ORF">V8G58_13055</name>
</gene>
<dbReference type="InterPro" id="IPR003833">
    <property type="entry name" value="CT_C_D"/>
</dbReference>
<keyword evidence="4" id="KW-0812">Transmembrane</keyword>
<evidence type="ECO:0000256" key="4">
    <source>
        <dbReference type="SAM" id="Phobius"/>
    </source>
</evidence>
<dbReference type="PANTHER" id="PTHR34698">
    <property type="entry name" value="5-OXOPROLINASE SUBUNIT B"/>
    <property type="match status" value="1"/>
</dbReference>
<dbReference type="GO" id="GO:0017168">
    <property type="term" value="F:5-oxoprolinase (ATP-hydrolyzing) activity"/>
    <property type="evidence" value="ECO:0007669"/>
    <property type="project" value="UniProtKB-EC"/>
</dbReference>
<dbReference type="EC" id="3.5.2.9" evidence="6"/>
<protein>
    <submittedName>
        <fullName evidence="6">5-oxoprolinase subunit PxpB</fullName>
        <ecNumber evidence="6">3.5.2.9</ecNumber>
    </submittedName>
</protein>
<keyword evidence="2 6" id="KW-0378">Hydrolase</keyword>
<dbReference type="Gene3D" id="2.40.100.10">
    <property type="entry name" value="Cyclophilin-like"/>
    <property type="match status" value="1"/>
</dbReference>
<keyword evidence="3" id="KW-0067">ATP-binding</keyword>